<comment type="similarity">
    <text evidence="3">Belongs to the SDO1/SBDS family.</text>
</comment>
<comment type="subunit">
    <text evidence="7">Associates with the 60S ribosomal subunit.</text>
</comment>
<evidence type="ECO:0000256" key="7">
    <source>
        <dbReference type="ARBA" id="ARBA00049708"/>
    </source>
</evidence>
<evidence type="ECO:0000313" key="10">
    <source>
        <dbReference type="EMBL" id="NUU88909.1"/>
    </source>
</evidence>
<evidence type="ECO:0000259" key="8">
    <source>
        <dbReference type="Pfam" id="PF01172"/>
    </source>
</evidence>
<dbReference type="GO" id="GO:0005634">
    <property type="term" value="C:nucleus"/>
    <property type="evidence" value="ECO:0007669"/>
    <property type="project" value="UniProtKB-SubCell"/>
</dbReference>
<keyword evidence="6" id="KW-0539">Nucleus</keyword>
<evidence type="ECO:0000256" key="4">
    <source>
        <dbReference type="ARBA" id="ARBA00022490"/>
    </source>
</evidence>
<dbReference type="Gene3D" id="3.30.70.240">
    <property type="match status" value="1"/>
</dbReference>
<sequence>MSVKLQQPVGQKRLTNVAVVRLKKHGMRFEIACYKNKVLSWRSGVEKDLDEVLQSHHTVYSNVSKGILAKSLDLNKAFGHDDQTRICLEILEKGELQVAGKERESQLSSQFRDIATIVMQKTINPETQRPYTISMVERLMHEIHFAVDPHSSSKKQALDVIRELQKHFPIKRSPMRLRLAVIGPNFPNLLEKLNAWDANVVSKDESGSHQSVICEMDPGFFRDCDAFVRNLQGRLEILAVSVHFEGDTHVDDFDDYEDVPPALPKESTDSEVQLSEKIQKQTISEEKKADTQAKQNKCSTCNAFVGDAKQFRDHFKSDWHKHNLKRKTMQLPPLTAEECLADVDLDDTKADLKEYSF</sequence>
<dbReference type="Gene3D" id="3.30.1250.10">
    <property type="entry name" value="Ribosome maturation protein SBDS, N-terminal domain"/>
    <property type="match status" value="1"/>
</dbReference>
<dbReference type="InterPro" id="IPR037188">
    <property type="entry name" value="Sdo1/SBDS_central_sf"/>
</dbReference>
<dbReference type="Gene3D" id="1.10.10.900">
    <property type="entry name" value="SBDS protein C-terminal domain, subdomain 1"/>
    <property type="match status" value="1"/>
</dbReference>
<dbReference type="SUPFAM" id="SSF109728">
    <property type="entry name" value="Hypothetical protein AF0491, middle domain"/>
    <property type="match status" value="1"/>
</dbReference>
<dbReference type="PANTHER" id="PTHR10927">
    <property type="entry name" value="RIBOSOME MATURATION PROTEIN SBDS"/>
    <property type="match status" value="1"/>
</dbReference>
<dbReference type="AlphaFoldDB" id="A0A6M2F036"/>
<protein>
    <recommendedName>
        <fullName evidence="11">U1-type domain-containing protein</fullName>
    </recommendedName>
</protein>
<dbReference type="InterPro" id="IPR018978">
    <property type="entry name" value="SDO1/SBDS_central"/>
</dbReference>
<dbReference type="InterPro" id="IPR002140">
    <property type="entry name" value="Sdo1/SBDS"/>
</dbReference>
<evidence type="ECO:0000256" key="2">
    <source>
        <dbReference type="ARBA" id="ARBA00004496"/>
    </source>
</evidence>
<dbReference type="InterPro" id="IPR036786">
    <property type="entry name" value="Ribosome_mat_SBDS_N_sf"/>
</dbReference>
<evidence type="ECO:0000259" key="9">
    <source>
        <dbReference type="Pfam" id="PF09377"/>
    </source>
</evidence>
<evidence type="ECO:0000256" key="5">
    <source>
        <dbReference type="ARBA" id="ARBA00022517"/>
    </source>
</evidence>
<dbReference type="InterPro" id="IPR039100">
    <property type="entry name" value="Sdo1/SBDS-like"/>
</dbReference>
<keyword evidence="5" id="KW-0690">Ribosome biogenesis</keyword>
<proteinExistence type="inferred from homology"/>
<dbReference type="SUPFAM" id="SSF57667">
    <property type="entry name" value="beta-beta-alpha zinc fingers"/>
    <property type="match status" value="1"/>
</dbReference>
<dbReference type="Pfam" id="PF01172">
    <property type="entry name" value="SBDS_N"/>
    <property type="match status" value="1"/>
</dbReference>
<dbReference type="NCBIfam" id="TIGR00291">
    <property type="entry name" value="RNA_SBDS"/>
    <property type="match status" value="1"/>
</dbReference>
<comment type="subcellular location">
    <subcellularLocation>
        <location evidence="2">Cytoplasm</location>
    </subcellularLocation>
    <subcellularLocation>
        <location evidence="1">Nucleus</location>
    </subcellularLocation>
</comment>
<keyword evidence="4" id="KW-0963">Cytoplasm</keyword>
<evidence type="ECO:0000256" key="3">
    <source>
        <dbReference type="ARBA" id="ARBA00007433"/>
    </source>
</evidence>
<evidence type="ECO:0000256" key="6">
    <source>
        <dbReference type="ARBA" id="ARBA00023242"/>
    </source>
</evidence>
<dbReference type="Gene3D" id="3.30.160.60">
    <property type="entry name" value="Classic Zinc Finger"/>
    <property type="match status" value="1"/>
</dbReference>
<organism evidence="10">
    <name type="scientific">Populus davidiana</name>
    <dbReference type="NCBI Taxonomy" id="266767"/>
    <lineage>
        <taxon>Eukaryota</taxon>
        <taxon>Viridiplantae</taxon>
        <taxon>Streptophyta</taxon>
        <taxon>Embryophyta</taxon>
        <taxon>Tracheophyta</taxon>
        <taxon>Spermatophyta</taxon>
        <taxon>Magnoliopsida</taxon>
        <taxon>eudicotyledons</taxon>
        <taxon>Gunneridae</taxon>
        <taxon>Pentapetalae</taxon>
        <taxon>rosids</taxon>
        <taxon>fabids</taxon>
        <taxon>Malpighiales</taxon>
        <taxon>Salicaceae</taxon>
        <taxon>Saliceae</taxon>
        <taxon>Populus</taxon>
    </lineage>
</organism>
<name>A0A6M2F036_9ROSI</name>
<evidence type="ECO:0000256" key="1">
    <source>
        <dbReference type="ARBA" id="ARBA00004123"/>
    </source>
</evidence>
<reference evidence="10" key="1">
    <citation type="submission" date="2020-03" db="EMBL/GenBank/DDBJ databases">
        <authorList>
            <person name="Zhang R."/>
        </authorList>
    </citation>
    <scope>NUCLEOTIDE SEQUENCE</scope>
</reference>
<dbReference type="GO" id="GO:0005737">
    <property type="term" value="C:cytoplasm"/>
    <property type="evidence" value="ECO:0007669"/>
    <property type="project" value="UniProtKB-SubCell"/>
</dbReference>
<dbReference type="GO" id="GO:0042256">
    <property type="term" value="P:cytosolic ribosome assembly"/>
    <property type="evidence" value="ECO:0007669"/>
    <property type="project" value="InterPro"/>
</dbReference>
<dbReference type="EMBL" id="GILB01008576">
    <property type="protein sequence ID" value="NUU88909.1"/>
    <property type="molecule type" value="Transcribed_RNA"/>
</dbReference>
<dbReference type="PANTHER" id="PTHR10927:SF1">
    <property type="entry name" value="RIBOSOME MATURATION PROTEIN SBDS"/>
    <property type="match status" value="1"/>
</dbReference>
<dbReference type="InterPro" id="IPR036236">
    <property type="entry name" value="Znf_C2H2_sf"/>
</dbReference>
<dbReference type="InterPro" id="IPR019783">
    <property type="entry name" value="SDO1/SBDS_N"/>
</dbReference>
<accession>A0A6M2F036</accession>
<evidence type="ECO:0008006" key="11">
    <source>
        <dbReference type="Google" id="ProtNLM"/>
    </source>
</evidence>
<dbReference type="FunFam" id="1.10.10.900:FF:000001">
    <property type="entry name" value="SBDS, ribosome maturation factor"/>
    <property type="match status" value="1"/>
</dbReference>
<dbReference type="Pfam" id="PF09377">
    <property type="entry name" value="SBDS_domain_II"/>
    <property type="match status" value="1"/>
</dbReference>
<dbReference type="FunFam" id="3.30.1250.10:FF:000001">
    <property type="entry name" value="SBDS, ribosome maturation factor"/>
    <property type="match status" value="1"/>
</dbReference>
<feature type="domain" description="Ribosome maturation protein SDO1/SBDS N-terminal" evidence="8">
    <location>
        <begin position="16"/>
        <end position="103"/>
    </location>
</feature>
<feature type="domain" description="Ribosome maturation protein SDO1/SBDS central" evidence="9">
    <location>
        <begin position="112"/>
        <end position="172"/>
    </location>
</feature>
<dbReference type="SUPFAM" id="SSF89895">
    <property type="entry name" value="FYSH domain"/>
    <property type="match status" value="1"/>
</dbReference>